<sequence>MPQDWTDKKEGGHLFLLRIMVWIARVLGRHVSRMLLYPITFYFFLKDGDSRRISANYLGKVLGRKPHLHEVFSHLLTFARVLLDRVYFLLGHAEKFDIRVIDDAYVAEEASLRSGGVFMMGAHLGSFEAARLISRRKEDLKLVLLMYEENARKISALMTAINPAAQQEIVPLGNLSAMLTVRDRLAEGSIIGILADRTLRHEKNYTTSFLGAPADFALGPFKVAAMMRRPVFVMAGLYCGGNRYDIHLEKIADFGVTGNSEQAIEAAVTKYVARIEHFTRLAPYNWFNFYDFWQERGE</sequence>
<keyword evidence="5" id="KW-0472">Membrane</keyword>
<evidence type="ECO:0000256" key="6">
    <source>
        <dbReference type="ARBA" id="ARBA00023315"/>
    </source>
</evidence>
<gene>
    <name evidence="7" type="ORF">EV677_0709</name>
</gene>
<dbReference type="InterPro" id="IPR004960">
    <property type="entry name" value="LipA_acyltrans"/>
</dbReference>
<organism evidence="7 8">
    <name type="scientific">Herminiimonas fonticola</name>
    <dbReference type="NCBI Taxonomy" id="303380"/>
    <lineage>
        <taxon>Bacteria</taxon>
        <taxon>Pseudomonadati</taxon>
        <taxon>Pseudomonadota</taxon>
        <taxon>Betaproteobacteria</taxon>
        <taxon>Burkholderiales</taxon>
        <taxon>Oxalobacteraceae</taxon>
        <taxon>Herminiimonas</taxon>
    </lineage>
</organism>
<evidence type="ECO:0000256" key="3">
    <source>
        <dbReference type="ARBA" id="ARBA00022519"/>
    </source>
</evidence>
<dbReference type="Proteomes" id="UP000294737">
    <property type="component" value="Unassembled WGS sequence"/>
</dbReference>
<keyword evidence="3" id="KW-0997">Cell inner membrane</keyword>
<keyword evidence="2" id="KW-1003">Cell membrane</keyword>
<comment type="subcellular location">
    <subcellularLocation>
        <location evidence="1">Cell inner membrane</location>
    </subcellularLocation>
</comment>
<dbReference type="EMBL" id="SNWF01000004">
    <property type="protein sequence ID" value="TDN94167.1"/>
    <property type="molecule type" value="Genomic_DNA"/>
</dbReference>
<name>A0A4R6GH58_9BURK</name>
<evidence type="ECO:0000256" key="1">
    <source>
        <dbReference type="ARBA" id="ARBA00004533"/>
    </source>
</evidence>
<dbReference type="PIRSF" id="PIRSF028561">
    <property type="entry name" value="Ac_Trasf"/>
    <property type="match status" value="1"/>
</dbReference>
<keyword evidence="8" id="KW-1185">Reference proteome</keyword>
<reference evidence="7 8" key="1">
    <citation type="submission" date="2019-03" db="EMBL/GenBank/DDBJ databases">
        <title>Genomic Encyclopedia of Type Strains, Phase IV (KMG-IV): sequencing the most valuable type-strain genomes for metagenomic binning, comparative biology and taxonomic classification.</title>
        <authorList>
            <person name="Goeker M."/>
        </authorList>
    </citation>
    <scope>NUCLEOTIDE SEQUENCE [LARGE SCALE GENOMIC DNA]</scope>
    <source>
        <strain evidence="7 8">DSM 18555</strain>
    </source>
</reference>
<evidence type="ECO:0000313" key="8">
    <source>
        <dbReference type="Proteomes" id="UP000294737"/>
    </source>
</evidence>
<comment type="caution">
    <text evidence="7">The sequence shown here is derived from an EMBL/GenBank/DDBJ whole genome shotgun (WGS) entry which is preliminary data.</text>
</comment>
<evidence type="ECO:0000313" key="7">
    <source>
        <dbReference type="EMBL" id="TDN94167.1"/>
    </source>
</evidence>
<protein>
    <submittedName>
        <fullName evidence="7">Putative LPLAT superfamily acyltransferase</fullName>
    </submittedName>
</protein>
<dbReference type="PANTHER" id="PTHR30606">
    <property type="entry name" value="LIPID A BIOSYNTHESIS LAUROYL ACYLTRANSFERASE"/>
    <property type="match status" value="1"/>
</dbReference>
<dbReference type="GO" id="GO:0009247">
    <property type="term" value="P:glycolipid biosynthetic process"/>
    <property type="evidence" value="ECO:0007669"/>
    <property type="project" value="UniProtKB-ARBA"/>
</dbReference>
<dbReference type="PANTHER" id="PTHR30606:SF9">
    <property type="entry name" value="LIPID A BIOSYNTHESIS LAUROYLTRANSFERASE"/>
    <property type="match status" value="1"/>
</dbReference>
<keyword evidence="6 7" id="KW-0012">Acyltransferase</keyword>
<dbReference type="OrthoDB" id="9808633at2"/>
<evidence type="ECO:0000256" key="2">
    <source>
        <dbReference type="ARBA" id="ARBA00022475"/>
    </source>
</evidence>
<dbReference type="CDD" id="cd07984">
    <property type="entry name" value="LPLAT_LABLAT-like"/>
    <property type="match status" value="1"/>
</dbReference>
<dbReference type="GO" id="GO:0016746">
    <property type="term" value="F:acyltransferase activity"/>
    <property type="evidence" value="ECO:0007669"/>
    <property type="project" value="UniProtKB-KW"/>
</dbReference>
<proteinExistence type="predicted"/>
<dbReference type="RefSeq" id="WP_112990814.1">
    <property type="nucleotide sequence ID" value="NZ_PTLZ01000001.1"/>
</dbReference>
<dbReference type="InterPro" id="IPR014548">
    <property type="entry name" value="Ac_Trasf"/>
</dbReference>
<dbReference type="Pfam" id="PF03279">
    <property type="entry name" value="Lip_A_acyltrans"/>
    <property type="match status" value="1"/>
</dbReference>
<dbReference type="AlphaFoldDB" id="A0A4R6GH58"/>
<accession>A0A4R6GH58</accession>
<keyword evidence="4 7" id="KW-0808">Transferase</keyword>
<evidence type="ECO:0000256" key="4">
    <source>
        <dbReference type="ARBA" id="ARBA00022679"/>
    </source>
</evidence>
<evidence type="ECO:0000256" key="5">
    <source>
        <dbReference type="ARBA" id="ARBA00023136"/>
    </source>
</evidence>
<dbReference type="GO" id="GO:0005886">
    <property type="term" value="C:plasma membrane"/>
    <property type="evidence" value="ECO:0007669"/>
    <property type="project" value="UniProtKB-SubCell"/>
</dbReference>